<gene>
    <name evidence="3" type="ORF">RTCCBAU85039_3562</name>
    <name evidence="4" type="ORF">SAMN05216228_1017123</name>
</gene>
<dbReference type="Pfam" id="PF13560">
    <property type="entry name" value="HTH_31"/>
    <property type="match status" value="1"/>
</dbReference>
<dbReference type="Proteomes" id="UP000198939">
    <property type="component" value="Unassembled WGS sequence"/>
</dbReference>
<evidence type="ECO:0000313" key="5">
    <source>
        <dbReference type="Proteomes" id="UP000183063"/>
    </source>
</evidence>
<reference evidence="5" key="3">
    <citation type="submission" date="2016-10" db="EMBL/GenBank/DDBJ databases">
        <authorList>
            <person name="Wibberg D."/>
        </authorList>
    </citation>
    <scope>NUCLEOTIDE SEQUENCE [LARGE SCALE GENOMIC DNA]</scope>
</reference>
<dbReference type="AlphaFoldDB" id="A0A1H8PUR3"/>
<dbReference type="CDD" id="cd00093">
    <property type="entry name" value="HTH_XRE"/>
    <property type="match status" value="1"/>
</dbReference>
<evidence type="ECO:0000256" key="1">
    <source>
        <dbReference type="ARBA" id="ARBA00023125"/>
    </source>
</evidence>
<dbReference type="STRING" id="501024.RTCCBAU85039_3562"/>
<reference evidence="4 6" key="1">
    <citation type="submission" date="2016-10" db="EMBL/GenBank/DDBJ databases">
        <authorList>
            <person name="Varghese N."/>
            <person name="Submissions S."/>
        </authorList>
    </citation>
    <scope>NUCLEOTIDE SEQUENCE [LARGE SCALE GENOMIC DNA]</scope>
    <source>
        <strain evidence="4 6">CGMCC 1.7071</strain>
    </source>
</reference>
<keyword evidence="6" id="KW-1185">Reference proteome</keyword>
<dbReference type="GO" id="GO:0005829">
    <property type="term" value="C:cytosol"/>
    <property type="evidence" value="ECO:0007669"/>
    <property type="project" value="TreeGrafter"/>
</dbReference>
<evidence type="ECO:0000259" key="2">
    <source>
        <dbReference type="PROSITE" id="PS50943"/>
    </source>
</evidence>
<dbReference type="PANTHER" id="PTHR46797:SF1">
    <property type="entry name" value="METHYLPHOSPHONATE SYNTHASE"/>
    <property type="match status" value="1"/>
</dbReference>
<dbReference type="InterPro" id="IPR001387">
    <property type="entry name" value="Cro/C1-type_HTH"/>
</dbReference>
<dbReference type="InterPro" id="IPR010982">
    <property type="entry name" value="Lambda_DNA-bd_dom_sf"/>
</dbReference>
<feature type="domain" description="HTH cro/C1-type" evidence="2">
    <location>
        <begin position="21"/>
        <end position="76"/>
    </location>
</feature>
<accession>A0A1H8PUR3</accession>
<proteinExistence type="predicted"/>
<organism evidence="3 5">
    <name type="scientific">Rhizobium tibeticum</name>
    <dbReference type="NCBI Taxonomy" id="501024"/>
    <lineage>
        <taxon>Bacteria</taxon>
        <taxon>Pseudomonadati</taxon>
        <taxon>Pseudomonadota</taxon>
        <taxon>Alphaproteobacteria</taxon>
        <taxon>Hyphomicrobiales</taxon>
        <taxon>Rhizobiaceae</taxon>
        <taxon>Rhizobium/Agrobacterium group</taxon>
        <taxon>Rhizobium</taxon>
    </lineage>
</organism>
<dbReference type="Proteomes" id="UP000183063">
    <property type="component" value="Unassembled WGS sequence"/>
</dbReference>
<dbReference type="OrthoDB" id="8372448at2"/>
<dbReference type="PANTHER" id="PTHR46797">
    <property type="entry name" value="HTH-TYPE TRANSCRIPTIONAL REGULATOR"/>
    <property type="match status" value="1"/>
</dbReference>
<evidence type="ECO:0000313" key="4">
    <source>
        <dbReference type="EMBL" id="SEO45742.1"/>
    </source>
</evidence>
<dbReference type="Gene3D" id="1.10.260.40">
    <property type="entry name" value="lambda repressor-like DNA-binding domains"/>
    <property type="match status" value="1"/>
</dbReference>
<evidence type="ECO:0000313" key="3">
    <source>
        <dbReference type="EMBL" id="SEH99277.1"/>
    </source>
</evidence>
<dbReference type="SUPFAM" id="SSF47413">
    <property type="entry name" value="lambda repressor-like DNA-binding domains"/>
    <property type="match status" value="1"/>
</dbReference>
<dbReference type="InterPro" id="IPR050807">
    <property type="entry name" value="TransReg_Diox_bact_type"/>
</dbReference>
<dbReference type="RefSeq" id="WP_072377250.1">
    <property type="nucleotide sequence ID" value="NZ_FNXB01000017.1"/>
</dbReference>
<dbReference type="PROSITE" id="PS50943">
    <property type="entry name" value="HTH_CROC1"/>
    <property type="match status" value="1"/>
</dbReference>
<sequence>MGRGVRQARISDIDKAIGERLRQLRQMRGMTQTTLGEAVNVTFQQMQKYERGLNRIAASTLVGFCNALKVTPMEILGGFVAEEMQSEDLQLLEKLHDAENRLQQIHELSKS</sequence>
<name>A0A1H8PUR3_9HYPH</name>
<protein>
    <submittedName>
        <fullName evidence="3">Anaerobic benzoate catabolism transcriptional regulator</fullName>
    </submittedName>
    <submittedName>
        <fullName evidence="4">Transcriptional regulator, contains XRE-family HTH domain</fullName>
    </submittedName>
</protein>
<dbReference type="GO" id="GO:0003700">
    <property type="term" value="F:DNA-binding transcription factor activity"/>
    <property type="evidence" value="ECO:0007669"/>
    <property type="project" value="TreeGrafter"/>
</dbReference>
<reference evidence="3" key="2">
    <citation type="submission" date="2016-10" db="EMBL/GenBank/DDBJ databases">
        <authorList>
            <person name="de Groot N.N."/>
        </authorList>
    </citation>
    <scope>NUCLEOTIDE SEQUENCE [LARGE SCALE GENOMIC DNA]</scope>
    <source>
        <strain evidence="3">CCBAU85039</strain>
    </source>
</reference>
<dbReference type="GO" id="GO:0003677">
    <property type="term" value="F:DNA binding"/>
    <property type="evidence" value="ECO:0007669"/>
    <property type="project" value="UniProtKB-KW"/>
</dbReference>
<dbReference type="EMBL" id="FOCV01000017">
    <property type="protein sequence ID" value="SEO45742.1"/>
    <property type="molecule type" value="Genomic_DNA"/>
</dbReference>
<keyword evidence="1" id="KW-0238">DNA-binding</keyword>
<dbReference type="EMBL" id="FNXB01000017">
    <property type="protein sequence ID" value="SEH99277.1"/>
    <property type="molecule type" value="Genomic_DNA"/>
</dbReference>
<evidence type="ECO:0000313" key="6">
    <source>
        <dbReference type="Proteomes" id="UP000198939"/>
    </source>
</evidence>
<dbReference type="SMART" id="SM00530">
    <property type="entry name" value="HTH_XRE"/>
    <property type="match status" value="1"/>
</dbReference>